<comment type="similarity">
    <text evidence="2">Belongs to the CSL4 family.</text>
</comment>
<dbReference type="PANTHER" id="PTHR12686:SF8">
    <property type="entry name" value="EXOSOME COMPLEX COMPONENT CSL4"/>
    <property type="match status" value="1"/>
</dbReference>
<dbReference type="Proteomes" id="UP001432202">
    <property type="component" value="Chromosome"/>
</dbReference>
<keyword evidence="1 2" id="KW-0271">Exosome</keyword>
<feature type="domain" description="Exosome complex component N-terminal" evidence="3">
    <location>
        <begin position="7"/>
        <end position="41"/>
    </location>
</feature>
<comment type="function">
    <text evidence="2">Non-catalytic component of the exosome, which is a complex involved in RNA degradation. Increases the RNA binding and the efficiency of RNA degradation. Helpful for the interaction of the exosome with A-poor RNAs.</text>
</comment>
<keyword evidence="2" id="KW-0479">Metal-binding</keyword>
<dbReference type="Pfam" id="PF14382">
    <property type="entry name" value="ECR1_N"/>
    <property type="match status" value="1"/>
</dbReference>
<comment type="subunit">
    <text evidence="2">Component of the archaeal exosome complex. Forms a trimer of Rrp4 and/or Csl4 subunits. The trimer associates with an hexameric ring-like arrangement composed of 3 Rrp41-Rrp42 heterodimers. Interacts with DnaG.</text>
</comment>
<reference evidence="4 5" key="1">
    <citation type="submission" date="2024-02" db="EMBL/GenBank/DDBJ databases">
        <title>STSV induces naive adaptation in Sulfolobus.</title>
        <authorList>
            <person name="Xiang X."/>
            <person name="Song M."/>
        </authorList>
    </citation>
    <scope>NUCLEOTIDE SEQUENCE [LARGE SCALE GENOMIC DNA]</scope>
    <source>
        <strain evidence="4 5">RT2</strain>
    </source>
</reference>
<protein>
    <recommendedName>
        <fullName evidence="2">Exosome complex component Csl4</fullName>
    </recommendedName>
</protein>
<dbReference type="GO" id="GO:0006396">
    <property type="term" value="P:RNA processing"/>
    <property type="evidence" value="ECO:0007669"/>
    <property type="project" value="InterPro"/>
</dbReference>
<proteinExistence type="inferred from homology"/>
<dbReference type="GeneID" id="89337354"/>
<keyword evidence="5" id="KW-1185">Reference proteome</keyword>
<dbReference type="EMBL" id="CP146016">
    <property type="protein sequence ID" value="WWQ60018.1"/>
    <property type="molecule type" value="Genomic_DNA"/>
</dbReference>
<dbReference type="Gene3D" id="2.40.50.100">
    <property type="match status" value="1"/>
</dbReference>
<dbReference type="GO" id="GO:0000178">
    <property type="term" value="C:exosome (RNase complex)"/>
    <property type="evidence" value="ECO:0007669"/>
    <property type="project" value="UniProtKB-KW"/>
</dbReference>
<organism evidence="4 5">
    <name type="scientific">Sulfolobus tengchongensis</name>
    <dbReference type="NCBI Taxonomy" id="207809"/>
    <lineage>
        <taxon>Archaea</taxon>
        <taxon>Thermoproteota</taxon>
        <taxon>Thermoprotei</taxon>
        <taxon>Sulfolobales</taxon>
        <taxon>Sulfolobaceae</taxon>
        <taxon>Sulfolobus</taxon>
    </lineage>
</organism>
<dbReference type="GO" id="GO:0006401">
    <property type="term" value="P:RNA catabolic process"/>
    <property type="evidence" value="ECO:0007669"/>
    <property type="project" value="UniProtKB-UniRule"/>
</dbReference>
<keyword evidence="2" id="KW-0963">Cytoplasm</keyword>
<dbReference type="SUPFAM" id="SSF110324">
    <property type="entry name" value="Ribosomal L27 protein-like"/>
    <property type="match status" value="1"/>
</dbReference>
<evidence type="ECO:0000259" key="3">
    <source>
        <dbReference type="Pfam" id="PF14382"/>
    </source>
</evidence>
<dbReference type="GO" id="GO:0008270">
    <property type="term" value="F:zinc ion binding"/>
    <property type="evidence" value="ECO:0007669"/>
    <property type="project" value="UniProtKB-UniRule"/>
</dbReference>
<dbReference type="InterPro" id="IPR039771">
    <property type="entry name" value="Csl4"/>
</dbReference>
<name>A0AAX4L1E7_9CREN</name>
<dbReference type="SUPFAM" id="SSF50249">
    <property type="entry name" value="Nucleic acid-binding proteins"/>
    <property type="match status" value="1"/>
</dbReference>
<dbReference type="AlphaFoldDB" id="A0AAX4L1E7"/>
<dbReference type="Gene3D" id="2.40.50.140">
    <property type="entry name" value="Nucleic acid-binding proteins"/>
    <property type="match status" value="1"/>
</dbReference>
<dbReference type="NCBIfam" id="NF034126">
    <property type="entry name" value="PRK09521.1"/>
    <property type="match status" value="1"/>
</dbReference>
<evidence type="ECO:0000256" key="1">
    <source>
        <dbReference type="ARBA" id="ARBA00022835"/>
    </source>
</evidence>
<keyword evidence="2" id="KW-0862">Zinc</keyword>
<gene>
    <name evidence="2" type="primary">csl4</name>
    <name evidence="4" type="ORF">V6M85_11255</name>
</gene>
<feature type="binding site" evidence="2">
    <location>
        <position position="171"/>
    </location>
    <ligand>
        <name>Zn(2+)</name>
        <dbReference type="ChEBI" id="CHEBI:29105"/>
    </ligand>
</feature>
<dbReference type="HAMAP" id="MF_00975">
    <property type="entry name" value="Exosome_Csl4"/>
    <property type="match status" value="1"/>
</dbReference>
<dbReference type="GO" id="GO:0005737">
    <property type="term" value="C:cytoplasm"/>
    <property type="evidence" value="ECO:0007669"/>
    <property type="project" value="UniProtKB-SubCell"/>
</dbReference>
<dbReference type="RefSeq" id="WP_338600076.1">
    <property type="nucleotide sequence ID" value="NZ_CP146016.1"/>
</dbReference>
<feature type="binding site" evidence="2">
    <location>
        <position position="151"/>
    </location>
    <ligand>
        <name>Zn(2+)</name>
        <dbReference type="ChEBI" id="CHEBI:29105"/>
    </ligand>
</feature>
<dbReference type="InterPro" id="IPR030850">
    <property type="entry name" value="Exosome_Csl4_arc"/>
</dbReference>
<comment type="subcellular location">
    <subcellularLocation>
        <location evidence="2">Cytoplasm</location>
    </subcellularLocation>
</comment>
<feature type="binding site" evidence="2">
    <location>
        <position position="154"/>
    </location>
    <ligand>
        <name>Zn(2+)</name>
        <dbReference type="ChEBI" id="CHEBI:29105"/>
    </ligand>
</feature>
<dbReference type="PANTHER" id="PTHR12686">
    <property type="entry name" value="3'-5' EXORIBONUCLEASE CSL4-RELATED"/>
    <property type="match status" value="1"/>
</dbReference>
<evidence type="ECO:0000313" key="5">
    <source>
        <dbReference type="Proteomes" id="UP001432202"/>
    </source>
</evidence>
<dbReference type="InterPro" id="IPR012340">
    <property type="entry name" value="NA-bd_OB-fold"/>
</dbReference>
<feature type="binding site" evidence="2">
    <location>
        <position position="168"/>
    </location>
    <ligand>
        <name>Zn(2+)</name>
        <dbReference type="ChEBI" id="CHEBI:29105"/>
    </ligand>
</feature>
<dbReference type="Gene3D" id="2.20.70.10">
    <property type="match status" value="1"/>
</dbReference>
<evidence type="ECO:0000313" key="4">
    <source>
        <dbReference type="EMBL" id="WWQ60018.1"/>
    </source>
</evidence>
<accession>A0AAX4L1E7</accession>
<evidence type="ECO:0000256" key="2">
    <source>
        <dbReference type="HAMAP-Rule" id="MF_00975"/>
    </source>
</evidence>
<sequence>MKVQGELTLPGEELAVIEEFIAGDGTYELNGIVRAAVIGKIFYDMLNRKSNVLGIKKIIFQSLKKAKYVVGIINTVKEDIAQVSVVGIEEKSVAPPISAYLHISQITNKKLNSITEAVRVGDIIRAKPLSYTFPLALTIKMKDLGVIYAKCSRCGYLLMKQDENNLKCQRCGNIEQRKIGVYMVRKSGS</sequence>
<dbReference type="InterPro" id="IPR025721">
    <property type="entry name" value="Exosome_cplx_N_dom"/>
</dbReference>